<dbReference type="Pfam" id="PF08433">
    <property type="entry name" value="KTI12"/>
    <property type="match status" value="1"/>
</dbReference>
<accession>A0ABM1NEB6</accession>
<comment type="similarity">
    <text evidence="3">Belongs to the KTI12 family.</text>
</comment>
<dbReference type="PANTHER" id="PTHR12435">
    <property type="match status" value="1"/>
</dbReference>
<organism evidence="5 6">
    <name type="scientific">Nicrophorus vespilloides</name>
    <name type="common">Boreal carrion beetle</name>
    <dbReference type="NCBI Taxonomy" id="110193"/>
    <lineage>
        <taxon>Eukaryota</taxon>
        <taxon>Metazoa</taxon>
        <taxon>Ecdysozoa</taxon>
        <taxon>Arthropoda</taxon>
        <taxon>Hexapoda</taxon>
        <taxon>Insecta</taxon>
        <taxon>Pterygota</taxon>
        <taxon>Neoptera</taxon>
        <taxon>Endopterygota</taxon>
        <taxon>Coleoptera</taxon>
        <taxon>Polyphaga</taxon>
        <taxon>Staphyliniformia</taxon>
        <taxon>Silphidae</taxon>
        <taxon>Nicrophorinae</taxon>
        <taxon>Nicrophorus</taxon>
    </lineage>
</organism>
<dbReference type="InterPro" id="IPR013641">
    <property type="entry name" value="KTI12/PSTK"/>
</dbReference>
<dbReference type="SUPFAM" id="SSF52540">
    <property type="entry name" value="P-loop containing nucleoside triphosphate hydrolases"/>
    <property type="match status" value="1"/>
</dbReference>
<sequence length="277" mass="31457">MPLIVLCGFPSSGKSKRAQELKDYFEQQGKEVSIISECSEILKAGFEKNNFFNDAHKEKHIRGLLKSEVLKLITPRNVVILDASNYIKGYRYELYCASKANHSTQCTVFTLINKDIAWDLNENRVDAAEKYDRKTFDGLIMRFEEPNGNSRWDAPLFVTMNDSELECKAISDSLFEKKAPPPNMSTQNAPLSSTNFLYDMNKIIKEITMAIVTLINSGCLNEVSIPGRPELTLDLTHATVPKVISLSRQYLNYSKINTPDIKVVPQLYVQYLKTNLN</sequence>
<evidence type="ECO:0000256" key="3">
    <source>
        <dbReference type="ARBA" id="ARBA00025768"/>
    </source>
</evidence>
<reference evidence="6" key="1">
    <citation type="submission" date="2025-08" db="UniProtKB">
        <authorList>
            <consortium name="RefSeq"/>
        </authorList>
    </citation>
    <scope>IDENTIFICATION</scope>
    <source>
        <tissue evidence="6">Whole Larva</tissue>
    </source>
</reference>
<dbReference type="GeneID" id="108568523"/>
<evidence type="ECO:0000256" key="2">
    <source>
        <dbReference type="ARBA" id="ARBA00022840"/>
    </source>
</evidence>
<dbReference type="InterPro" id="IPR027417">
    <property type="entry name" value="P-loop_NTPase"/>
</dbReference>
<proteinExistence type="inferred from homology"/>
<gene>
    <name evidence="6" type="primary">LOC108568523</name>
</gene>
<keyword evidence="2" id="KW-0067">ATP-binding</keyword>
<keyword evidence="5" id="KW-1185">Reference proteome</keyword>
<evidence type="ECO:0000313" key="6">
    <source>
        <dbReference type="RefSeq" id="XP_017785166.1"/>
    </source>
</evidence>
<dbReference type="Proteomes" id="UP000695000">
    <property type="component" value="Unplaced"/>
</dbReference>
<evidence type="ECO:0000256" key="4">
    <source>
        <dbReference type="ARBA" id="ARBA00026170"/>
    </source>
</evidence>
<dbReference type="Gene3D" id="3.40.50.300">
    <property type="entry name" value="P-loop containing nucleotide triphosphate hydrolases"/>
    <property type="match status" value="1"/>
</dbReference>
<protein>
    <recommendedName>
        <fullName evidence="4">Protein KTI12 homolog</fullName>
    </recommendedName>
</protein>
<keyword evidence="1" id="KW-0547">Nucleotide-binding</keyword>
<evidence type="ECO:0000256" key="1">
    <source>
        <dbReference type="ARBA" id="ARBA00022741"/>
    </source>
</evidence>
<name>A0ABM1NEB6_NICVS</name>
<evidence type="ECO:0000313" key="5">
    <source>
        <dbReference type="Proteomes" id="UP000695000"/>
    </source>
</evidence>
<dbReference type="RefSeq" id="XP_017785166.1">
    <property type="nucleotide sequence ID" value="XM_017929677.1"/>
</dbReference>